<dbReference type="Proteomes" id="UP000261764">
    <property type="component" value="Chromosome I"/>
</dbReference>
<dbReference type="SUPFAM" id="SSF53067">
    <property type="entry name" value="Actin-like ATPase domain"/>
    <property type="match status" value="1"/>
</dbReference>
<sequence>MKKFKLFFDSSFKHLNLCLLDKNLQIVNSLSIETNNNLTDLALEYLNNFLKKNKVKNKQIEAFYVTLGPGNYTGVRMGCIVAKTWCMINHGCKLCAIDTLRLQVLHANGISVLDATGSKKYYAIYRDGTGKPALTDEARLDATCKDNMDLPLYKNFENTNIFESLVSNLENFTEFKDVNLLEPLYLKPPV</sequence>
<proteinExistence type="predicted"/>
<protein>
    <recommendedName>
        <fullName evidence="1">Gcp-like domain-containing protein</fullName>
    </recommendedName>
</protein>
<reference evidence="2 3" key="1">
    <citation type="journal article" date="2015" name="Clin. Infect. Dis.">
        <title>Genomic Investigations unmask Mycoplasma amphoriforme, a new respiratory pathogen.</title>
        <authorList>
            <person name="Gillespie S.H."/>
            <person name="Ling C.L."/>
            <person name="Oravcova K."/>
            <person name="Pinheiro M."/>
            <person name="Wells L."/>
            <person name="Bryant J.M."/>
            <person name="McHugh T.D."/>
            <person name="Bebear C."/>
            <person name="Webster D."/>
            <person name="Harris S.R."/>
            <person name="Seth-Smith H.M."/>
            <person name="Thomson N.R."/>
        </authorList>
    </citation>
    <scope>NUCLEOTIDE SEQUENCE [LARGE SCALE GENOMIC DNA]</scope>
    <source>
        <strain evidence="2 3">A39</strain>
    </source>
</reference>
<dbReference type="Pfam" id="PF00814">
    <property type="entry name" value="TsaD"/>
    <property type="match status" value="1"/>
</dbReference>
<evidence type="ECO:0000259" key="1">
    <source>
        <dbReference type="Pfam" id="PF00814"/>
    </source>
</evidence>
<dbReference type="AlphaFoldDB" id="A0A292IHZ3"/>
<dbReference type="GO" id="GO:0002949">
    <property type="term" value="P:tRNA threonylcarbamoyladenosine modification"/>
    <property type="evidence" value="ECO:0007669"/>
    <property type="project" value="InterPro"/>
</dbReference>
<dbReference type="InterPro" id="IPR043129">
    <property type="entry name" value="ATPase_NBD"/>
</dbReference>
<evidence type="ECO:0000313" key="3">
    <source>
        <dbReference type="Proteomes" id="UP000261764"/>
    </source>
</evidence>
<dbReference type="RefSeq" id="WP_343251129.1">
    <property type="nucleotide sequence ID" value="NZ_HG937516.1"/>
</dbReference>
<dbReference type="NCBIfam" id="TIGR03725">
    <property type="entry name" value="T6A_YeaZ"/>
    <property type="match status" value="1"/>
</dbReference>
<keyword evidence="3" id="KW-1185">Reference proteome</keyword>
<dbReference type="InterPro" id="IPR000905">
    <property type="entry name" value="Gcp-like_dom"/>
</dbReference>
<dbReference type="Gene3D" id="3.30.420.40">
    <property type="match status" value="1"/>
</dbReference>
<accession>A0A292IHZ3</accession>
<dbReference type="KEGG" id="mamp:MAMA39_03900"/>
<gene>
    <name evidence="2" type="ORF">MAMA39_03900</name>
</gene>
<feature type="domain" description="Gcp-like" evidence="1">
    <location>
        <begin position="42"/>
        <end position="107"/>
    </location>
</feature>
<evidence type="ECO:0000313" key="2">
    <source>
        <dbReference type="EMBL" id="CDN40510.1"/>
    </source>
</evidence>
<dbReference type="Gene3D" id="3.30.420.200">
    <property type="match status" value="1"/>
</dbReference>
<dbReference type="InterPro" id="IPR022496">
    <property type="entry name" value="T6A_TsaB"/>
</dbReference>
<dbReference type="EMBL" id="HG937516">
    <property type="protein sequence ID" value="CDN40510.1"/>
    <property type="molecule type" value="Genomic_DNA"/>
</dbReference>
<name>A0A292IHZ3_9MOLU</name>
<organism evidence="2 3">
    <name type="scientific">Mycoplasma amphoriforme A39</name>
    <dbReference type="NCBI Taxonomy" id="572419"/>
    <lineage>
        <taxon>Bacteria</taxon>
        <taxon>Bacillati</taxon>
        <taxon>Mycoplasmatota</taxon>
        <taxon>Mollicutes</taxon>
        <taxon>Mycoplasmataceae</taxon>
        <taxon>Mycoplasma</taxon>
    </lineage>
</organism>